<evidence type="ECO:0000313" key="2">
    <source>
        <dbReference type="Proteomes" id="UP000186817"/>
    </source>
</evidence>
<sequence length="261" mass="28587">MEHLAYQQQARLRCSACWKGTAVIRQSPVGCRLAHLMGGLGFRFGVLGPCVAPGKDVFASFSAVGSGSSADPSTGTMLSRVGCNGRFWILAEFLVQDRRDSRLARGCMWHGVARVLMLFVRVGRFLQMCFRRDLAGRFAAEEVRPSSAFSAGGASTKKEKGGDFIKNDEPQGNQVFCPMNECIPEVVKGEEAWKAWKAGQCGNISLSHGLIEFTNTHQKNKGAFLTFQKDADQIYPGWKEKLGYTGESSVQAASFDWAKKA</sequence>
<comment type="caution">
    <text evidence="1">The sequence shown here is derived from an EMBL/GenBank/DDBJ whole genome shotgun (WGS) entry which is preliminary data.</text>
</comment>
<dbReference type="InterPro" id="IPR020878">
    <property type="entry name" value="RuBisCo_large_chain_AS"/>
</dbReference>
<dbReference type="OrthoDB" id="418740at2759"/>
<protein>
    <submittedName>
        <fullName evidence="1">Ribulose bisphosphate carboxylase</fullName>
    </submittedName>
</protein>
<name>A0A1Q9DRA6_SYMMI</name>
<dbReference type="Gene3D" id="3.20.20.110">
    <property type="entry name" value="Ribulose bisphosphate carboxylase, large subunit, C-terminal domain"/>
    <property type="match status" value="1"/>
</dbReference>
<proteinExistence type="predicted"/>
<reference evidence="1 2" key="1">
    <citation type="submission" date="2016-02" db="EMBL/GenBank/DDBJ databases">
        <title>Genome analysis of coral dinoflagellate symbionts highlights evolutionary adaptations to a symbiotic lifestyle.</title>
        <authorList>
            <person name="Aranda M."/>
            <person name="Li Y."/>
            <person name="Liew Y.J."/>
            <person name="Baumgarten S."/>
            <person name="Simakov O."/>
            <person name="Wilson M."/>
            <person name="Piel J."/>
            <person name="Ashoor H."/>
            <person name="Bougouffa S."/>
            <person name="Bajic V.B."/>
            <person name="Ryu T."/>
            <person name="Ravasi T."/>
            <person name="Bayer T."/>
            <person name="Micklem G."/>
            <person name="Kim H."/>
            <person name="Bhak J."/>
            <person name="Lajeunesse T.C."/>
            <person name="Voolstra C.R."/>
        </authorList>
    </citation>
    <scope>NUCLEOTIDE SEQUENCE [LARGE SCALE GENOMIC DNA]</scope>
    <source>
        <strain evidence="1 2">CCMP2467</strain>
    </source>
</reference>
<organism evidence="1 2">
    <name type="scientific">Symbiodinium microadriaticum</name>
    <name type="common">Dinoflagellate</name>
    <name type="synonym">Zooxanthella microadriatica</name>
    <dbReference type="NCBI Taxonomy" id="2951"/>
    <lineage>
        <taxon>Eukaryota</taxon>
        <taxon>Sar</taxon>
        <taxon>Alveolata</taxon>
        <taxon>Dinophyceae</taxon>
        <taxon>Suessiales</taxon>
        <taxon>Symbiodiniaceae</taxon>
        <taxon>Symbiodinium</taxon>
    </lineage>
</organism>
<dbReference type="Proteomes" id="UP000186817">
    <property type="component" value="Unassembled WGS sequence"/>
</dbReference>
<dbReference type="GO" id="GO:0000287">
    <property type="term" value="F:magnesium ion binding"/>
    <property type="evidence" value="ECO:0007669"/>
    <property type="project" value="InterPro"/>
</dbReference>
<accession>A0A1Q9DRA6</accession>
<dbReference type="InterPro" id="IPR036376">
    <property type="entry name" value="RuBisCO_lsu_C_sf"/>
</dbReference>
<keyword evidence="2" id="KW-1185">Reference proteome</keyword>
<dbReference type="AlphaFoldDB" id="A0A1Q9DRA6"/>
<dbReference type="EMBL" id="LSRX01000425">
    <property type="protein sequence ID" value="OLP97678.1"/>
    <property type="molecule type" value="Genomic_DNA"/>
</dbReference>
<dbReference type="GO" id="GO:0015977">
    <property type="term" value="P:carbon fixation"/>
    <property type="evidence" value="ECO:0007669"/>
    <property type="project" value="InterPro"/>
</dbReference>
<gene>
    <name evidence="1" type="primary">rbcL</name>
    <name evidence="1" type="ORF">AK812_SmicGene19964</name>
</gene>
<dbReference type="GO" id="GO:0016984">
    <property type="term" value="F:ribulose-bisphosphate carboxylase activity"/>
    <property type="evidence" value="ECO:0007669"/>
    <property type="project" value="InterPro"/>
</dbReference>
<dbReference type="PROSITE" id="PS00157">
    <property type="entry name" value="RUBISCO_LARGE"/>
    <property type="match status" value="1"/>
</dbReference>
<dbReference type="SUPFAM" id="SSF51649">
    <property type="entry name" value="RuBisCo, C-terminal domain"/>
    <property type="match status" value="1"/>
</dbReference>
<evidence type="ECO:0000313" key="1">
    <source>
        <dbReference type="EMBL" id="OLP97678.1"/>
    </source>
</evidence>